<dbReference type="RefSeq" id="WP_037578454.1">
    <property type="nucleotide sequence ID" value="NZ_JAHRIV010000013.1"/>
</dbReference>
<reference evidence="3 4" key="1">
    <citation type="submission" date="2018-12" db="EMBL/GenBank/DDBJ databases">
        <authorList>
            <consortium name="Pathogen Informatics"/>
        </authorList>
    </citation>
    <scope>NUCLEOTIDE SEQUENCE [LARGE SCALE GENOMIC DNA]</scope>
    <source>
        <strain evidence="3 4">NCTC6180</strain>
    </source>
</reference>
<feature type="coiled-coil region" evidence="1">
    <location>
        <begin position="125"/>
        <end position="166"/>
    </location>
</feature>
<sequence length="287" mass="32812">MGTIAPAFMKLLLDANFCNSPVNNQDLLLKVYHREMARDNVTIPYEIIAEYVYSHENSDEENEKLNSNIDFIISEFSGTDSQKDILIKNLEKIKSNYSLAQTQKKYILKNSQEAKDVLREIIPELKNLAKETSNLTTTNDELKEQAKETKDILQIAKQEVDDVRDTKSSIYTDFIAILGVFSAFVFVMFGGIDVARAIFDIGSDLQILDLSRMITIASLMLIGILTLMYSLLLWIARITGKNFGNCYSPKCVNGCKYKIHFFMRHSFYFSLIILLVFITVISHCFFN</sequence>
<name>A0A7Z8ZUW6_STRSZ</name>
<dbReference type="AlphaFoldDB" id="A0A7Z8ZUW6"/>
<organism evidence="3 4">
    <name type="scientific">Streptococcus equi subsp. zooepidemicus</name>
    <dbReference type="NCBI Taxonomy" id="40041"/>
    <lineage>
        <taxon>Bacteria</taxon>
        <taxon>Bacillati</taxon>
        <taxon>Bacillota</taxon>
        <taxon>Bacilli</taxon>
        <taxon>Lactobacillales</taxon>
        <taxon>Streptococcaceae</taxon>
        <taxon>Streptococcus</taxon>
    </lineage>
</organism>
<dbReference type="Proteomes" id="UP000269903">
    <property type="component" value="Chromosome"/>
</dbReference>
<keyword evidence="2" id="KW-0812">Transmembrane</keyword>
<keyword evidence="1" id="KW-0175">Coiled coil</keyword>
<keyword evidence="2" id="KW-0472">Membrane</keyword>
<evidence type="ECO:0000313" key="4">
    <source>
        <dbReference type="Proteomes" id="UP000269903"/>
    </source>
</evidence>
<proteinExistence type="predicted"/>
<gene>
    <name evidence="3" type="ORF">NCTC6180_00884</name>
</gene>
<evidence type="ECO:0000313" key="3">
    <source>
        <dbReference type="EMBL" id="VEF06693.1"/>
    </source>
</evidence>
<keyword evidence="2" id="KW-1133">Transmembrane helix</keyword>
<feature type="transmembrane region" description="Helical" evidence="2">
    <location>
        <begin position="174"/>
        <end position="192"/>
    </location>
</feature>
<feature type="transmembrane region" description="Helical" evidence="2">
    <location>
        <begin position="266"/>
        <end position="286"/>
    </location>
</feature>
<evidence type="ECO:0000256" key="2">
    <source>
        <dbReference type="SAM" id="Phobius"/>
    </source>
</evidence>
<dbReference type="EMBL" id="LR134317">
    <property type="protein sequence ID" value="VEF06693.1"/>
    <property type="molecule type" value="Genomic_DNA"/>
</dbReference>
<evidence type="ECO:0000256" key="1">
    <source>
        <dbReference type="SAM" id="Coils"/>
    </source>
</evidence>
<accession>A0A7Z8ZUW6</accession>
<feature type="transmembrane region" description="Helical" evidence="2">
    <location>
        <begin position="212"/>
        <end position="235"/>
    </location>
</feature>
<protein>
    <submittedName>
        <fullName evidence="3">Phage protein</fullName>
    </submittedName>
</protein>